<dbReference type="EMBL" id="JBHTHX010000416">
    <property type="protein sequence ID" value="MFD0885694.1"/>
    <property type="molecule type" value="Genomic_DNA"/>
</dbReference>
<proteinExistence type="predicted"/>
<dbReference type="Proteomes" id="UP001597024">
    <property type="component" value="Unassembled WGS sequence"/>
</dbReference>
<keyword evidence="1" id="KW-0378">Hydrolase</keyword>
<dbReference type="InterPro" id="IPR003736">
    <property type="entry name" value="PAAI_dom"/>
</dbReference>
<dbReference type="InterPro" id="IPR029069">
    <property type="entry name" value="HotDog_dom_sf"/>
</dbReference>
<sequence>ALHAGQGRIALGIEISATHHRAVSSGHVVGVATRVHGGGSVATYEIEITDERGRRVCSSRLTCMLRDA</sequence>
<accession>A0ABW3DPF2</accession>
<reference evidence="4" key="1">
    <citation type="journal article" date="2019" name="Int. J. Syst. Evol. Microbiol.">
        <title>The Global Catalogue of Microorganisms (GCM) 10K type strain sequencing project: providing services to taxonomists for standard genome sequencing and annotation.</title>
        <authorList>
            <consortium name="The Broad Institute Genomics Platform"/>
            <consortium name="The Broad Institute Genome Sequencing Center for Infectious Disease"/>
            <person name="Wu L."/>
            <person name="Ma J."/>
        </authorList>
    </citation>
    <scope>NUCLEOTIDE SEQUENCE [LARGE SCALE GENOMIC DNA]</scope>
    <source>
        <strain evidence="4">CCUG 62974</strain>
    </source>
</reference>
<gene>
    <name evidence="3" type="ORF">ACFQ08_14160</name>
</gene>
<dbReference type="Pfam" id="PF03061">
    <property type="entry name" value="4HBT"/>
    <property type="match status" value="1"/>
</dbReference>
<organism evidence="3 4">
    <name type="scientific">Streptosporangium algeriense</name>
    <dbReference type="NCBI Taxonomy" id="1682748"/>
    <lineage>
        <taxon>Bacteria</taxon>
        <taxon>Bacillati</taxon>
        <taxon>Actinomycetota</taxon>
        <taxon>Actinomycetes</taxon>
        <taxon>Streptosporangiales</taxon>
        <taxon>Streptosporangiaceae</taxon>
        <taxon>Streptosporangium</taxon>
    </lineage>
</organism>
<evidence type="ECO:0000313" key="3">
    <source>
        <dbReference type="EMBL" id="MFD0885694.1"/>
    </source>
</evidence>
<dbReference type="SUPFAM" id="SSF54637">
    <property type="entry name" value="Thioesterase/thiol ester dehydrase-isomerase"/>
    <property type="match status" value="1"/>
</dbReference>
<dbReference type="NCBIfam" id="TIGR00369">
    <property type="entry name" value="unchar_dom_1"/>
    <property type="match status" value="1"/>
</dbReference>
<evidence type="ECO:0000313" key="4">
    <source>
        <dbReference type="Proteomes" id="UP001597024"/>
    </source>
</evidence>
<feature type="non-terminal residue" evidence="3">
    <location>
        <position position="1"/>
    </location>
</feature>
<comment type="caution">
    <text evidence="3">The sequence shown here is derived from an EMBL/GenBank/DDBJ whole genome shotgun (WGS) entry which is preliminary data.</text>
</comment>
<feature type="domain" description="Thioesterase" evidence="2">
    <location>
        <begin position="3"/>
        <end position="57"/>
    </location>
</feature>
<dbReference type="Gene3D" id="3.10.129.10">
    <property type="entry name" value="Hotdog Thioesterase"/>
    <property type="match status" value="1"/>
</dbReference>
<dbReference type="CDD" id="cd03443">
    <property type="entry name" value="PaaI_thioesterase"/>
    <property type="match status" value="1"/>
</dbReference>
<protein>
    <submittedName>
        <fullName evidence="3">Hotdog fold thioesterase</fullName>
    </submittedName>
</protein>
<evidence type="ECO:0000259" key="2">
    <source>
        <dbReference type="Pfam" id="PF03061"/>
    </source>
</evidence>
<keyword evidence="4" id="KW-1185">Reference proteome</keyword>
<name>A0ABW3DPF2_9ACTN</name>
<dbReference type="InterPro" id="IPR006683">
    <property type="entry name" value="Thioestr_dom"/>
</dbReference>
<evidence type="ECO:0000256" key="1">
    <source>
        <dbReference type="ARBA" id="ARBA00022801"/>
    </source>
</evidence>